<feature type="region of interest" description="Disordered" evidence="4">
    <location>
        <begin position="219"/>
        <end position="250"/>
    </location>
</feature>
<dbReference type="EMBL" id="DAKRPA010000006">
    <property type="protein sequence ID" value="DBA04657.1"/>
    <property type="molecule type" value="Genomic_DNA"/>
</dbReference>
<protein>
    <recommendedName>
        <fullName evidence="7">TATA-box-binding protein</fullName>
    </recommendedName>
</protein>
<evidence type="ECO:0000313" key="6">
    <source>
        <dbReference type="Proteomes" id="UP001146120"/>
    </source>
</evidence>
<dbReference type="InterPro" id="IPR000814">
    <property type="entry name" value="TBP"/>
</dbReference>
<dbReference type="PANTHER" id="PTHR10126">
    <property type="entry name" value="TATA-BOX BINDING PROTEIN"/>
    <property type="match status" value="1"/>
</dbReference>
<keyword evidence="6" id="KW-1185">Reference proteome</keyword>
<dbReference type="CDD" id="cd00652">
    <property type="entry name" value="TBP_TLF"/>
    <property type="match status" value="1"/>
</dbReference>
<dbReference type="SUPFAM" id="SSF55945">
    <property type="entry name" value="TATA-box binding protein-like"/>
    <property type="match status" value="2"/>
</dbReference>
<evidence type="ECO:0000256" key="4">
    <source>
        <dbReference type="SAM" id="MobiDB-lite"/>
    </source>
</evidence>
<organism evidence="5 6">
    <name type="scientific">Lagenidium giganteum</name>
    <dbReference type="NCBI Taxonomy" id="4803"/>
    <lineage>
        <taxon>Eukaryota</taxon>
        <taxon>Sar</taxon>
        <taxon>Stramenopiles</taxon>
        <taxon>Oomycota</taxon>
        <taxon>Peronosporomycetes</taxon>
        <taxon>Pythiales</taxon>
        <taxon>Pythiaceae</taxon>
    </lineage>
</organism>
<reference evidence="5" key="1">
    <citation type="submission" date="2022-11" db="EMBL/GenBank/DDBJ databases">
        <authorList>
            <person name="Morgan W.R."/>
            <person name="Tartar A."/>
        </authorList>
    </citation>
    <scope>NUCLEOTIDE SEQUENCE</scope>
    <source>
        <strain evidence="5">ARSEF 373</strain>
    </source>
</reference>
<accession>A0AAV2ZD45</accession>
<evidence type="ECO:0000256" key="3">
    <source>
        <dbReference type="ARBA" id="ARBA00023163"/>
    </source>
</evidence>
<evidence type="ECO:0000256" key="1">
    <source>
        <dbReference type="ARBA" id="ARBA00005560"/>
    </source>
</evidence>
<gene>
    <name evidence="5" type="ORF">N0F65_012240</name>
</gene>
<dbReference type="Gene3D" id="3.30.310.10">
    <property type="entry name" value="TATA-Binding Protein"/>
    <property type="match status" value="2"/>
</dbReference>
<name>A0AAV2ZD45_9STRA</name>
<dbReference type="GO" id="GO:0003677">
    <property type="term" value="F:DNA binding"/>
    <property type="evidence" value="ECO:0007669"/>
    <property type="project" value="UniProtKB-KW"/>
</dbReference>
<dbReference type="Proteomes" id="UP001146120">
    <property type="component" value="Unassembled WGS sequence"/>
</dbReference>
<feature type="compositionally biased region" description="Acidic residues" evidence="4">
    <location>
        <begin position="233"/>
        <end position="250"/>
    </location>
</feature>
<evidence type="ECO:0000313" key="5">
    <source>
        <dbReference type="EMBL" id="DBA04657.1"/>
    </source>
</evidence>
<keyword evidence="2" id="KW-0238">DNA-binding</keyword>
<dbReference type="AlphaFoldDB" id="A0AAV2ZD45"/>
<evidence type="ECO:0000256" key="2">
    <source>
        <dbReference type="ARBA" id="ARBA00023125"/>
    </source>
</evidence>
<proteinExistence type="inferred from homology"/>
<dbReference type="FunFam" id="3.30.310.10:FF:000023">
    <property type="entry name" value="TATA-box-binding protein 2"/>
    <property type="match status" value="1"/>
</dbReference>
<dbReference type="PRINTS" id="PR00686">
    <property type="entry name" value="TIFACTORIID"/>
</dbReference>
<comment type="caution">
    <text evidence="5">The sequence shown here is derived from an EMBL/GenBank/DDBJ whole genome shotgun (WGS) entry which is preliminary data.</text>
</comment>
<dbReference type="InterPro" id="IPR012295">
    <property type="entry name" value="TBP_dom_sf"/>
</dbReference>
<comment type="similarity">
    <text evidence="1">Belongs to the TBP family.</text>
</comment>
<evidence type="ECO:0008006" key="7">
    <source>
        <dbReference type="Google" id="ProtNLM"/>
    </source>
</evidence>
<dbReference type="Pfam" id="PF00352">
    <property type="entry name" value="TBP"/>
    <property type="match status" value="2"/>
</dbReference>
<sequence length="250" mass="27557">MASERAPELQIKCVTLCVNYVCSANLGMRFDLASLLTKSQKRGELVPKKNCILMKIASPKATAMLFSNGKLVCTGADNEDTIKTAARRFTQIIQKMDYPGVNLIDFKIQNVVGTCDVGFRVLIEELSFAHSDCTTYEPELYPALIYRLEKPKVKILVFVSGKVVFTGSKDPRELQAACEQIYPVRIVADGTIGRSGGVWANEDNAQILRQFRDSKLIEATADGKDGAARSTAADEEDDEGPTMEDDKMDD</sequence>
<reference evidence="5" key="2">
    <citation type="journal article" date="2023" name="Microbiol Resour">
        <title>Decontamination and Annotation of the Draft Genome Sequence of the Oomycete Lagenidium giganteum ARSEF 373.</title>
        <authorList>
            <person name="Morgan W.R."/>
            <person name="Tartar A."/>
        </authorList>
    </citation>
    <scope>NUCLEOTIDE SEQUENCE</scope>
    <source>
        <strain evidence="5">ARSEF 373</strain>
    </source>
</reference>
<dbReference type="GO" id="GO:0006352">
    <property type="term" value="P:DNA-templated transcription initiation"/>
    <property type="evidence" value="ECO:0007669"/>
    <property type="project" value="InterPro"/>
</dbReference>
<keyword evidence="3" id="KW-0804">Transcription</keyword>